<dbReference type="AlphaFoldDB" id="A0A915K8C5"/>
<proteinExistence type="predicted"/>
<name>A0A915K8C5_ROMCU</name>
<protein>
    <submittedName>
        <fullName evidence="3">Uncharacterized protein</fullName>
    </submittedName>
</protein>
<feature type="compositionally biased region" description="Low complexity" evidence="1">
    <location>
        <begin position="126"/>
        <end position="137"/>
    </location>
</feature>
<evidence type="ECO:0000313" key="2">
    <source>
        <dbReference type="Proteomes" id="UP000887565"/>
    </source>
</evidence>
<dbReference type="WBParaSite" id="nRc.2.0.1.t34619-RA">
    <property type="protein sequence ID" value="nRc.2.0.1.t34619-RA"/>
    <property type="gene ID" value="nRc.2.0.1.g34619"/>
</dbReference>
<accession>A0A915K8C5</accession>
<feature type="region of interest" description="Disordered" evidence="1">
    <location>
        <begin position="118"/>
        <end position="140"/>
    </location>
</feature>
<dbReference type="Proteomes" id="UP000887565">
    <property type="component" value="Unplaced"/>
</dbReference>
<sequence>MFDALAATSDDWTTSYKFLSALKTIVIGFDQADDWKCLKDMHGILTMSSNLPVFPEAMLMGESPTKTPTQAPTQAFTDTELDKEMAMAVQWLIKDIAEELLAIKTEVPTETDIIQIQSHEDDVSQTDTTARTATAKTSDSKDWQKKLKWASALKRDQLQKEEIESQQPLTTDSERMIDEPTTSQQAKMASDEQQQR</sequence>
<reference evidence="3" key="1">
    <citation type="submission" date="2022-11" db="UniProtKB">
        <authorList>
            <consortium name="WormBaseParasite"/>
        </authorList>
    </citation>
    <scope>IDENTIFICATION</scope>
</reference>
<evidence type="ECO:0000313" key="3">
    <source>
        <dbReference type="WBParaSite" id="nRc.2.0.1.t34619-RA"/>
    </source>
</evidence>
<keyword evidence="2" id="KW-1185">Reference proteome</keyword>
<evidence type="ECO:0000256" key="1">
    <source>
        <dbReference type="SAM" id="MobiDB-lite"/>
    </source>
</evidence>
<feature type="region of interest" description="Disordered" evidence="1">
    <location>
        <begin position="156"/>
        <end position="196"/>
    </location>
</feature>
<organism evidence="2 3">
    <name type="scientific">Romanomermis culicivorax</name>
    <name type="common">Nematode worm</name>
    <dbReference type="NCBI Taxonomy" id="13658"/>
    <lineage>
        <taxon>Eukaryota</taxon>
        <taxon>Metazoa</taxon>
        <taxon>Ecdysozoa</taxon>
        <taxon>Nematoda</taxon>
        <taxon>Enoplea</taxon>
        <taxon>Dorylaimia</taxon>
        <taxon>Mermithida</taxon>
        <taxon>Mermithoidea</taxon>
        <taxon>Mermithidae</taxon>
        <taxon>Romanomermis</taxon>
    </lineage>
</organism>